<dbReference type="PANTHER" id="PTHR40469:SF2">
    <property type="entry name" value="GALACTOSE-BINDING DOMAIN-LIKE SUPERFAMILY PROTEIN"/>
    <property type="match status" value="1"/>
</dbReference>
<dbReference type="Gene3D" id="2.60.120.560">
    <property type="entry name" value="Exo-inulinase, domain 1"/>
    <property type="match status" value="1"/>
</dbReference>
<dbReference type="PANTHER" id="PTHR40469">
    <property type="entry name" value="SECRETED GLYCOSYL HYDROLASE"/>
    <property type="match status" value="1"/>
</dbReference>
<dbReference type="InterPro" id="IPR058094">
    <property type="entry name" value="Ig-like_OmpL47-like"/>
</dbReference>
<dbReference type="SUPFAM" id="SSF51658">
    <property type="entry name" value="Xylose isomerase-like"/>
    <property type="match status" value="1"/>
</dbReference>
<dbReference type="InterPro" id="IPR022409">
    <property type="entry name" value="PKD/Chitinase_dom"/>
</dbReference>
<dbReference type="Pfam" id="PF17851">
    <property type="entry name" value="GH43_C2"/>
    <property type="match status" value="1"/>
</dbReference>
<dbReference type="Gene3D" id="3.20.20.150">
    <property type="entry name" value="Divalent-metal-dependent TIM barrel enzymes"/>
    <property type="match status" value="1"/>
</dbReference>
<dbReference type="InterPro" id="IPR000601">
    <property type="entry name" value="PKD_dom"/>
</dbReference>
<dbReference type="Pfam" id="PF06439">
    <property type="entry name" value="3keto-disac_hyd"/>
    <property type="match status" value="1"/>
</dbReference>
<dbReference type="RefSeq" id="WP_121251165.1">
    <property type="nucleotide sequence ID" value="NZ_RBIL01000001.1"/>
</dbReference>
<dbReference type="InterPro" id="IPR012938">
    <property type="entry name" value="Glc/Sorbosone_DH"/>
</dbReference>
<dbReference type="GO" id="GO:0016787">
    <property type="term" value="F:hydrolase activity"/>
    <property type="evidence" value="ECO:0007669"/>
    <property type="project" value="InterPro"/>
</dbReference>
<dbReference type="InterPro" id="IPR010496">
    <property type="entry name" value="AL/BT2_dom"/>
</dbReference>
<protein>
    <submittedName>
        <fullName evidence="4">Sugar phosphate isomerase/epimerase</fullName>
    </submittedName>
</protein>
<dbReference type="PROSITE" id="PS50093">
    <property type="entry name" value="PKD"/>
    <property type="match status" value="1"/>
</dbReference>
<evidence type="ECO:0000313" key="5">
    <source>
        <dbReference type="Proteomes" id="UP000278962"/>
    </source>
</evidence>
<dbReference type="NCBIfam" id="NF047446">
    <property type="entry name" value="barrel_OmpL47"/>
    <property type="match status" value="2"/>
</dbReference>
<dbReference type="Gene3D" id="2.60.120.200">
    <property type="match status" value="3"/>
</dbReference>
<feature type="region of interest" description="Disordered" evidence="1">
    <location>
        <begin position="2504"/>
        <end position="2526"/>
    </location>
</feature>
<evidence type="ECO:0000256" key="1">
    <source>
        <dbReference type="SAM" id="MobiDB-lite"/>
    </source>
</evidence>
<name>A0A660LJH9_9ACTN</name>
<evidence type="ECO:0000256" key="2">
    <source>
        <dbReference type="SAM" id="SignalP"/>
    </source>
</evidence>
<sequence length="2962" mass="309617">MLGHRKVWRAVAAALTTSALLMTPGAADAQRASSMGEGAPVGQSGIQLYNFRDYLSSGSGEIVCPASPAPATPYCTPTLPANNVLARMERLFAFLKANDIKNVELYGYPGNPFPSDSSPQGNLQGTMDLRALGDKYGIRFPGRHGSLNESRWDAEIAHAKILGQDHIGEGSSGGAGGLGSYTQTLATATQLNKLGKRSVEAGLGPAYFHNHAGEFSTRFIDAQGDGTNKSAWEIVMERTDPRWVVAQIDIGWAVCGASGHATPVDPGVGASYVNQMIQKFGRRVVSFHVKDMAAGGISPSCGDNDQRVLGQGAINFAPMFSSAKNKTRYYFSERDPVALGGATNFNPFTNAGDGAKAMRGDPKPSLKASPKLFPSVAKGTPAAANQAPIKVTNDGDAPLVIASGSGALKIEADDADGGSTTAGDFAVVSDDCAGKTLAPNASCTVNVGFKPTRTNYTSVARLVIDSNSDDGVERILIAGAQTPPKVLVFRGATDAVNTAGLDAIKALGTANDFLVQDTSDATAFNATNLANYRAVVFLDNKGDLLNAGQETALQNYIQGGGGFVGIGGAAEAETANTFITGLIGARPDSASPTTASNQVLVAGDRAHPSTRDLPLESTVSDIWYRWTTRPTGQVHTVARYRAPGAAAGDGTTTGGTDWPISWCRDYQGGRSFYTGLGRTAAAYGQDNLKKHLLGAIEWAGGLVRGGCKATILSNYTTQRVVDATSGNLNNTGESHGVAPASNGWVFYIGRADCRTDAERGAMIGQASSPRITDFANRNVGVGCGTVHIFDPKAATGSVNSGITKAGVIPVYGDRGSGDEINGKIETGLLGIAPSPDFATTGHIYLQYYPTFNPDNPVLPGMQDGDARRITKIAQARISRFTVDLSTKKLKLDSEVPIFKYDAQVYSCCHRGGGMAFDSQGNLYVTTGDSNSSQGTNGYSGNNQTFKCPVGPATEVSNNHCGTANFSYRDARRTAGNTNDYNGKMLRFNPIEQIADGAKPTVGPGTTYALPTASSPNGPNLFDGTEGGGGKAKPEIYAMGLRNPSRMSIDPKTDIPYAAWVGPDAGNPSATQGPSTYESATQLPSAGNYGWPYCMGNQQAYRDRTADGNLRTTNVAGYVNGGPASAPTPGWYDCKNLVNDSTNNTGLTTLPHQTGTGKDAGTARPHNVWYSRGNPGGNNGCPDFARPNGADTAPDYGGTPTQKCPYITASGATVFDGPVYRYDDKATDNSVRWPEYWDGRWFLNDYGNSSVKHALLLDPATDQDGSQPIYADSFRGGLPWGANYMDSKFGPDGALYVQVYEGFFSTGNNAGLYKISYTGGNDSPGADPQWKSTTTPREAEFSVGASGGVAYEWDFGDNTPTSAAPNPRHTYAETGTYTAKLTVTYADGEKQSKSITVTVGADSTAPTLTALINGQTPTTRYTSSPVDFTVRASDGGTGSTGVEWIERRIDGGGWTRADNTGNAEPFETKFQVSGGGSHTVEYRARDRAGNVSEPVGSTTFTIDLPTSGGGCLPQSDEFTGSALDSKWSVLRSAGGGPTVANGSLSLPILQGDLIAGDPLASNVVLQDAPSGEWSATAKLDTSGLNANGEQAGIVIWKAENPNSFSKLVAIQSGNGTHQFEHIVTQSGSVNPPIASSITPAPGGTLPAQVLLRARYDGTKVIGEFSADDGANWTKVGNAEHSAPFTGSLRVGVVAFRGSNGGGNATFDWFRVKSGSSETAPVTCAAGCSPQSDQFNGTSVDPKWQLINPVAGKEPTVGNGHLTMPIIRGDLYEGQGTAQTLLQSVPSGSWVATAKIAHANISQNGEAAGLALINTLNPNNLLKTTIQYKDDVDPNTSGNQPGKWAERVLTSNNAAITLPPATVPWPNSGGLNLSNPYVYVRFVYDDAKKEVTTWSSANGTTFTSFGAPISVTQYLSGAGGLRVGVFAKHDGSADDTVQFDAFNVVSGNDPQTSGDDCGGAAGCPQTDEFNGTTIDPKWSLVNPISGAAPTVANGRLVVPLRQADLYAATGNAQLLLQDAPAGSWTATAKVVHGGLTADGEALGLGLINSFNPNYFVKATLQYKNDTNPNVSGAQPGKWAERVLTSNGQAITLAPATVPYPNSGALTLPGDFAYVRLAYDDVTKTLTTSTSTDGTTFTTFGAPISTTQYLNQPGGFRVGVFGKRDASSQNKTVELESFTIESDGCGTGGDTAAPRTTHTLDPATADGSAGWYKGNVKVTLAATDNEGGTGVDYTEYRKQGTTAWTRYSAPFTIEDAGSTTIEYRSVDKKGNVESTRTVSFKIDKAAPTTSAKLNGEAPKAQYDGPVAVDLDATDGSGSGVAKTEVRVDGGEWKPYVEEETILNSAADLAKWAQTGAGGLNWVDDASGGYARTFSGFGMPWYPVKEYGDFVVKLQWRDSSTGTSGNGGVFVRFPDPVEAAARPAAQRHACQVGSGQTDPTWVAIFCGHEIQINDNQPSEPQKTGSVYNFSALDSTQAKVQPRGTWVDYEIKVVGQTYTITRNGEVLQTFQNTPGKTSSRSGDPSTTDRQFTKGFIGLQNHGSSDIIDYRNIRVEPLDSGSVKSGFQVTGNGDHKVEFRSTDLAGNVETTKSVDFKIGSQPAGEKTPPVTTGSLNPATPGAGGTYNGPVDVTLSATDPAEQGTGGGGTPKTLDVSAFPDHWEPDALTATVGDTVRWNFPAATAGSVHDLWLIKPSDPQGYTGTRLSNNNGGIVLPGDPPISQTVAEAGTYQFLCKIHANMKGTITVTAGGGGTVPGSGVDYTEYRVNGGEWTKKSNTSNASPFVTTFKAEAEGAYAIEYRSADKAGNVEATKSLSFNITKPSDSTSVDADLNAQVPRAMGISLAGSVTFGAIVPGIAKDYDAGTTVRATSSVASSKLTISDPSSTATGHLVNGAFAMPQAVKVGVGATPAFAPLGGASSPTVLATWAHPLANEAVDLKFRQSVAEGDRLLEGNYSKRVTLTLSATTP</sequence>
<dbReference type="SUPFAM" id="SSF49503">
    <property type="entry name" value="Cupredoxins"/>
    <property type="match status" value="1"/>
</dbReference>
<dbReference type="SUPFAM" id="SSF49899">
    <property type="entry name" value="Concanavalin A-like lectins/glucanases"/>
    <property type="match status" value="3"/>
</dbReference>
<dbReference type="OrthoDB" id="9802683at2"/>
<dbReference type="SUPFAM" id="SSF52317">
    <property type="entry name" value="Class I glutamine amidotransferase-like"/>
    <property type="match status" value="1"/>
</dbReference>
<accession>A0A660LJH9</accession>
<evidence type="ECO:0000313" key="4">
    <source>
        <dbReference type="EMBL" id="RKQ93231.1"/>
    </source>
</evidence>
<dbReference type="InterPro" id="IPR013783">
    <property type="entry name" value="Ig-like_fold"/>
</dbReference>
<dbReference type="InterPro" id="IPR011042">
    <property type="entry name" value="6-blade_b-propeller_TolB-like"/>
</dbReference>
<dbReference type="InterPro" id="IPR029010">
    <property type="entry name" value="ThuA-like"/>
</dbReference>
<dbReference type="Gene3D" id="3.30.1920.20">
    <property type="match status" value="1"/>
</dbReference>
<organism evidence="4 5">
    <name type="scientific">Solirubrobacter pauli</name>
    <dbReference type="NCBI Taxonomy" id="166793"/>
    <lineage>
        <taxon>Bacteria</taxon>
        <taxon>Bacillati</taxon>
        <taxon>Actinomycetota</taxon>
        <taxon>Thermoleophilia</taxon>
        <taxon>Solirubrobacterales</taxon>
        <taxon>Solirubrobacteraceae</taxon>
        <taxon>Solirubrobacter</taxon>
    </lineage>
</organism>
<dbReference type="InterPro" id="IPR036237">
    <property type="entry name" value="Xyl_isomerase-like_sf"/>
</dbReference>
<keyword evidence="2" id="KW-0732">Signal</keyword>
<dbReference type="GO" id="GO:0016853">
    <property type="term" value="F:isomerase activity"/>
    <property type="evidence" value="ECO:0007669"/>
    <property type="project" value="UniProtKB-KW"/>
</dbReference>
<feature type="chain" id="PRO_5025009105" evidence="2">
    <location>
        <begin position="30"/>
        <end position="2962"/>
    </location>
</feature>
<dbReference type="Proteomes" id="UP000278962">
    <property type="component" value="Unassembled WGS sequence"/>
</dbReference>
<reference evidence="4 5" key="1">
    <citation type="submission" date="2018-10" db="EMBL/GenBank/DDBJ databases">
        <title>Genomic Encyclopedia of Archaeal and Bacterial Type Strains, Phase II (KMG-II): from individual species to whole genera.</title>
        <authorList>
            <person name="Goeker M."/>
        </authorList>
    </citation>
    <scope>NUCLEOTIDE SEQUENCE [LARGE SCALE GENOMIC DNA]</scope>
    <source>
        <strain evidence="4 5">DSM 14954</strain>
    </source>
</reference>
<feature type="compositionally biased region" description="Polar residues" evidence="1">
    <location>
        <begin position="2504"/>
        <end position="2524"/>
    </location>
</feature>
<dbReference type="InterPro" id="IPR008972">
    <property type="entry name" value="Cupredoxin"/>
</dbReference>
<gene>
    <name evidence="4" type="ORF">C8N24_3092</name>
</gene>
<dbReference type="Gene3D" id="2.60.40.420">
    <property type="entry name" value="Cupredoxins - blue copper proteins"/>
    <property type="match status" value="1"/>
</dbReference>
<dbReference type="SUPFAM" id="SSF49299">
    <property type="entry name" value="PKD domain"/>
    <property type="match status" value="1"/>
</dbReference>
<feature type="region of interest" description="Disordered" evidence="1">
    <location>
        <begin position="2592"/>
        <end position="2644"/>
    </location>
</feature>
<keyword evidence="5" id="KW-1185">Reference proteome</keyword>
<dbReference type="InterPro" id="IPR035986">
    <property type="entry name" value="PKD_dom_sf"/>
</dbReference>
<dbReference type="InterPro" id="IPR029062">
    <property type="entry name" value="Class_I_gatase-like"/>
</dbReference>
<dbReference type="EMBL" id="RBIL01000001">
    <property type="protein sequence ID" value="RKQ93231.1"/>
    <property type="molecule type" value="Genomic_DNA"/>
</dbReference>
<dbReference type="InterPro" id="IPR011041">
    <property type="entry name" value="Quinoprot_gluc/sorb_DH_b-prop"/>
</dbReference>
<proteinExistence type="predicted"/>
<dbReference type="CDD" id="cd00146">
    <property type="entry name" value="PKD"/>
    <property type="match status" value="1"/>
</dbReference>
<dbReference type="SMART" id="SM00089">
    <property type="entry name" value="PKD"/>
    <property type="match status" value="1"/>
</dbReference>
<dbReference type="SUPFAM" id="SSF50952">
    <property type="entry name" value="Soluble quinoprotein glucose dehydrogenase"/>
    <property type="match status" value="1"/>
</dbReference>
<comment type="caution">
    <text evidence="4">The sequence shown here is derived from an EMBL/GenBank/DDBJ whole genome shotgun (WGS) entry which is preliminary data.</text>
</comment>
<dbReference type="Gene3D" id="2.60.40.10">
    <property type="entry name" value="Immunoglobulins"/>
    <property type="match status" value="2"/>
</dbReference>
<dbReference type="Gene3D" id="3.40.50.880">
    <property type="match status" value="1"/>
</dbReference>
<dbReference type="GO" id="GO:0005975">
    <property type="term" value="P:carbohydrate metabolic process"/>
    <property type="evidence" value="ECO:0007669"/>
    <property type="project" value="UniProtKB-ARBA"/>
</dbReference>
<dbReference type="InterPro" id="IPR041542">
    <property type="entry name" value="GH43_C2"/>
</dbReference>
<dbReference type="Pfam" id="PF07995">
    <property type="entry name" value="GSDH"/>
    <property type="match status" value="1"/>
</dbReference>
<dbReference type="Gene3D" id="2.120.10.30">
    <property type="entry name" value="TolB, C-terminal domain"/>
    <property type="match status" value="1"/>
</dbReference>
<dbReference type="Pfam" id="PF06283">
    <property type="entry name" value="ThuA"/>
    <property type="match status" value="1"/>
</dbReference>
<feature type="domain" description="PKD" evidence="3">
    <location>
        <begin position="1341"/>
        <end position="1398"/>
    </location>
</feature>
<dbReference type="Pfam" id="PF18911">
    <property type="entry name" value="PKD_4"/>
    <property type="match status" value="1"/>
</dbReference>
<evidence type="ECO:0000259" key="3">
    <source>
        <dbReference type="PROSITE" id="PS50093"/>
    </source>
</evidence>
<feature type="signal peptide" evidence="2">
    <location>
        <begin position="1"/>
        <end position="29"/>
    </location>
</feature>
<keyword evidence="4" id="KW-0413">Isomerase</keyword>
<dbReference type="InterPro" id="IPR013320">
    <property type="entry name" value="ConA-like_dom_sf"/>
</dbReference>